<feature type="domain" description="TRAF-type" evidence="8">
    <location>
        <begin position="171"/>
        <end position="208"/>
    </location>
</feature>
<dbReference type="EMBL" id="CAJOBI010005630">
    <property type="protein sequence ID" value="CAF4037761.1"/>
    <property type="molecule type" value="Genomic_DNA"/>
</dbReference>
<sequence>MIQGHMYPNLSPINNDTTWCRLSFLQPLAVLLSGEFQYDNYHCQIHLTGWRDTSMGALLIWLLPLSLTVIIYGYTFCCIRQNSMIAHQGFVYMNDEIIDDEFKCLICNEPFEQATCTPCDHTFCRLCIEQWLRKCADENQTCPICRHSLSIDQDLKPASRIISNRIDRYLVKCLECKIEKIPRGSFADHLSKTCTKANVSCLASDVLCNWTGPRYQLNDHLKSCPFQQIRPILELIHTKNNRLEQIITEQQQQIKNIDERYQTQQVQIDELTKIIEVLKVRKDPKIKRTINFDDLGEQHGDLDYYGFIPLNYAGFTWKNGAFMPQQHGKSSYPNTGFATAFKQNQKCVIFNLGCQPIKLHDPRNTFCILSFEATCAFQDEVILTVTGRRAGKTIQTVIFTLRYHEIKIFELNWDNIDELEFSPKGGKQLATSTDADRHVILTTLNFS</sequence>
<evidence type="ECO:0000256" key="2">
    <source>
        <dbReference type="ARBA" id="ARBA00022771"/>
    </source>
</evidence>
<keyword evidence="1 4" id="KW-0479">Metal-binding</keyword>
<dbReference type="InterPro" id="IPR001293">
    <property type="entry name" value="Znf_TRAF"/>
</dbReference>
<feature type="domain" description="RING-type" evidence="7">
    <location>
        <begin position="104"/>
        <end position="146"/>
    </location>
</feature>
<organism evidence="9 10">
    <name type="scientific">Rotaria magnacalcarata</name>
    <dbReference type="NCBI Taxonomy" id="392030"/>
    <lineage>
        <taxon>Eukaryota</taxon>
        <taxon>Metazoa</taxon>
        <taxon>Spiralia</taxon>
        <taxon>Gnathifera</taxon>
        <taxon>Rotifera</taxon>
        <taxon>Eurotatoria</taxon>
        <taxon>Bdelloidea</taxon>
        <taxon>Philodinida</taxon>
        <taxon>Philodinidae</taxon>
        <taxon>Rotaria</taxon>
    </lineage>
</organism>
<dbReference type="SUPFAM" id="SSF57850">
    <property type="entry name" value="RING/U-box"/>
    <property type="match status" value="1"/>
</dbReference>
<gene>
    <name evidence="9" type="ORF">SMN809_LOCUS13932</name>
</gene>
<feature type="coiled-coil region" evidence="5">
    <location>
        <begin position="240"/>
        <end position="274"/>
    </location>
</feature>
<evidence type="ECO:0000256" key="4">
    <source>
        <dbReference type="PROSITE-ProRule" id="PRU00207"/>
    </source>
</evidence>
<keyword evidence="3 4" id="KW-0862">Zinc</keyword>
<dbReference type="PROSITE" id="PS00518">
    <property type="entry name" value="ZF_RING_1"/>
    <property type="match status" value="1"/>
</dbReference>
<dbReference type="Pfam" id="PF02176">
    <property type="entry name" value="zf-TRAF"/>
    <property type="match status" value="1"/>
</dbReference>
<dbReference type="Gene3D" id="3.30.40.10">
    <property type="entry name" value="Zinc/RING finger domain, C3HC4 (zinc finger)"/>
    <property type="match status" value="2"/>
</dbReference>
<evidence type="ECO:0000256" key="3">
    <source>
        <dbReference type="ARBA" id="ARBA00022833"/>
    </source>
</evidence>
<evidence type="ECO:0000313" key="10">
    <source>
        <dbReference type="Proteomes" id="UP000676336"/>
    </source>
</evidence>
<evidence type="ECO:0000256" key="6">
    <source>
        <dbReference type="SAM" id="Phobius"/>
    </source>
</evidence>
<dbReference type="InterPro" id="IPR017907">
    <property type="entry name" value="Znf_RING_CS"/>
</dbReference>
<dbReference type="PANTHER" id="PTHR10131:SF94">
    <property type="entry name" value="TNF RECEPTOR-ASSOCIATED FACTOR 4"/>
    <property type="match status" value="1"/>
</dbReference>
<accession>A0A8S2P6P9</accession>
<name>A0A8S2P6P9_9BILA</name>
<dbReference type="PROSITE" id="PS50145">
    <property type="entry name" value="ZF_TRAF"/>
    <property type="match status" value="1"/>
</dbReference>
<keyword evidence="2 4" id="KW-0863">Zinc-finger</keyword>
<dbReference type="AlphaFoldDB" id="A0A8S2P6P9"/>
<dbReference type="PROSITE" id="PS50089">
    <property type="entry name" value="ZF_RING_2"/>
    <property type="match status" value="1"/>
</dbReference>
<dbReference type="SUPFAM" id="SSF49599">
    <property type="entry name" value="TRAF domain-like"/>
    <property type="match status" value="1"/>
</dbReference>
<dbReference type="GO" id="GO:0008270">
    <property type="term" value="F:zinc ion binding"/>
    <property type="evidence" value="ECO:0007669"/>
    <property type="project" value="UniProtKB-KW"/>
</dbReference>
<evidence type="ECO:0000313" key="9">
    <source>
        <dbReference type="EMBL" id="CAF4037761.1"/>
    </source>
</evidence>
<feature type="zinc finger region" description="TRAF-type" evidence="4">
    <location>
        <begin position="171"/>
        <end position="208"/>
    </location>
</feature>
<keyword evidence="5" id="KW-0175">Coiled coil</keyword>
<protein>
    <recommendedName>
        <fullName evidence="11">RING-type domain-containing protein</fullName>
    </recommendedName>
</protein>
<dbReference type="Pfam" id="PF00097">
    <property type="entry name" value="zf-C3HC4"/>
    <property type="match status" value="1"/>
</dbReference>
<dbReference type="SMART" id="SM00184">
    <property type="entry name" value="RING"/>
    <property type="match status" value="1"/>
</dbReference>
<keyword evidence="6" id="KW-0812">Transmembrane</keyword>
<keyword evidence="6" id="KW-1133">Transmembrane helix</keyword>
<proteinExistence type="predicted"/>
<evidence type="ECO:0000256" key="1">
    <source>
        <dbReference type="ARBA" id="ARBA00022723"/>
    </source>
</evidence>
<keyword evidence="6" id="KW-0472">Membrane</keyword>
<reference evidence="9" key="1">
    <citation type="submission" date="2021-02" db="EMBL/GenBank/DDBJ databases">
        <authorList>
            <person name="Nowell W R."/>
        </authorList>
    </citation>
    <scope>NUCLEOTIDE SEQUENCE</scope>
</reference>
<dbReference type="InterPro" id="IPR001841">
    <property type="entry name" value="Znf_RING"/>
</dbReference>
<evidence type="ECO:0000259" key="7">
    <source>
        <dbReference type="PROSITE" id="PS50089"/>
    </source>
</evidence>
<dbReference type="InterPro" id="IPR013083">
    <property type="entry name" value="Znf_RING/FYVE/PHD"/>
</dbReference>
<comment type="caution">
    <text evidence="9">The sequence shown here is derived from an EMBL/GenBank/DDBJ whole genome shotgun (WGS) entry which is preliminary data.</text>
</comment>
<evidence type="ECO:0008006" key="11">
    <source>
        <dbReference type="Google" id="ProtNLM"/>
    </source>
</evidence>
<feature type="transmembrane region" description="Helical" evidence="6">
    <location>
        <begin position="55"/>
        <end position="74"/>
    </location>
</feature>
<dbReference type="InterPro" id="IPR018957">
    <property type="entry name" value="Znf_C3HC4_RING-type"/>
</dbReference>
<dbReference type="Proteomes" id="UP000676336">
    <property type="component" value="Unassembled WGS sequence"/>
</dbReference>
<evidence type="ECO:0000259" key="8">
    <source>
        <dbReference type="PROSITE" id="PS50145"/>
    </source>
</evidence>
<dbReference type="PANTHER" id="PTHR10131">
    <property type="entry name" value="TNF RECEPTOR ASSOCIATED FACTOR"/>
    <property type="match status" value="1"/>
</dbReference>
<evidence type="ECO:0000256" key="5">
    <source>
        <dbReference type="SAM" id="Coils"/>
    </source>
</evidence>